<dbReference type="VEuPathDB" id="FungiDB:JI435_446870"/>
<dbReference type="EMBL" id="CP069044">
    <property type="protein sequence ID" value="QRD07074.1"/>
    <property type="molecule type" value="Genomic_DNA"/>
</dbReference>
<name>A0A7U2IC05_PHANO</name>
<accession>A0A7U2IC05</accession>
<evidence type="ECO:0000313" key="1">
    <source>
        <dbReference type="EMBL" id="QRD07074.1"/>
    </source>
</evidence>
<dbReference type="AlphaFoldDB" id="A0A7U2IC05"/>
<sequence>MIVGLLIHHDAMRIRARSPYVIITAIIVGGYALCSQLKDAYSWRVTHLQSQVPMQTGSILAPGCSVLNAPAPDATPRCYLEGGSWEASYWPSALPTNSALCSVNETTITATPTRTAQPVTAIVSGFILTSPSVYNFVRNAALQTFIGCASFIGDPESLGDDVFAPSTTASLLTVRQLEGDIVTISHSCAGSGKGRYCTWRASAGYFSVVDLATVRANEYCRPYGCYESETILQDEYTPTAALAMTDIVTQNGVYTDCAWTTPGRRVRTAGPAA</sequence>
<evidence type="ECO:0000313" key="2">
    <source>
        <dbReference type="Proteomes" id="UP000663193"/>
    </source>
</evidence>
<reference evidence="2" key="1">
    <citation type="journal article" date="2021" name="BMC Genomics">
        <title>Chromosome-level genome assembly and manually-curated proteome of model necrotroph Parastagonospora nodorum Sn15 reveals a genome-wide trove of candidate effector homologs, and redundancy of virulence-related functions within an accessory chromosome.</title>
        <authorList>
            <person name="Bertazzoni S."/>
            <person name="Jones D.A.B."/>
            <person name="Phan H.T."/>
            <person name="Tan K.-C."/>
            <person name="Hane J.K."/>
        </authorList>
    </citation>
    <scope>NUCLEOTIDE SEQUENCE [LARGE SCALE GENOMIC DNA]</scope>
    <source>
        <strain evidence="2">SN15 / ATCC MYA-4574 / FGSC 10173)</strain>
    </source>
</reference>
<gene>
    <name evidence="1" type="ORF">JI435_446870</name>
</gene>
<protein>
    <submittedName>
        <fullName evidence="1">Uncharacterized protein</fullName>
    </submittedName>
</protein>
<dbReference type="OrthoDB" id="3944128at2759"/>
<proteinExistence type="predicted"/>
<dbReference type="Proteomes" id="UP000663193">
    <property type="component" value="Chromosome 22"/>
</dbReference>
<organism evidence="1 2">
    <name type="scientific">Phaeosphaeria nodorum (strain SN15 / ATCC MYA-4574 / FGSC 10173)</name>
    <name type="common">Glume blotch fungus</name>
    <name type="synonym">Parastagonospora nodorum</name>
    <dbReference type="NCBI Taxonomy" id="321614"/>
    <lineage>
        <taxon>Eukaryota</taxon>
        <taxon>Fungi</taxon>
        <taxon>Dikarya</taxon>
        <taxon>Ascomycota</taxon>
        <taxon>Pezizomycotina</taxon>
        <taxon>Dothideomycetes</taxon>
        <taxon>Pleosporomycetidae</taxon>
        <taxon>Pleosporales</taxon>
        <taxon>Pleosporineae</taxon>
        <taxon>Phaeosphaeriaceae</taxon>
        <taxon>Parastagonospora</taxon>
    </lineage>
</organism>
<keyword evidence="2" id="KW-1185">Reference proteome</keyword>